<feature type="transmembrane region" description="Helical" evidence="1">
    <location>
        <begin position="132"/>
        <end position="151"/>
    </location>
</feature>
<keyword evidence="1" id="KW-0472">Membrane</keyword>
<evidence type="ECO:0000256" key="1">
    <source>
        <dbReference type="SAM" id="Phobius"/>
    </source>
</evidence>
<name>A0A0X3BJS6_9EURY</name>
<accession>A0A0X3BJS6</accession>
<keyword evidence="1" id="KW-1133">Transmembrane helix</keyword>
<keyword evidence="1" id="KW-0812">Transmembrane</keyword>
<feature type="transmembrane region" description="Helical" evidence="1">
    <location>
        <begin position="106"/>
        <end position="125"/>
    </location>
</feature>
<dbReference type="AlphaFoldDB" id="A0A0X3BJS6"/>
<evidence type="ECO:0000313" key="3">
    <source>
        <dbReference type="Proteomes" id="UP000069850"/>
    </source>
</evidence>
<organism evidence="2 3">
    <name type="scientific">Methanoculleus bourgensis</name>
    <dbReference type="NCBI Taxonomy" id="83986"/>
    <lineage>
        <taxon>Archaea</taxon>
        <taxon>Methanobacteriati</taxon>
        <taxon>Methanobacteriota</taxon>
        <taxon>Stenosarchaea group</taxon>
        <taxon>Methanomicrobia</taxon>
        <taxon>Methanomicrobiales</taxon>
        <taxon>Methanomicrobiaceae</taxon>
        <taxon>Methanoculleus</taxon>
    </lineage>
</organism>
<dbReference type="Pfam" id="PF04018">
    <property type="entry name" value="VCA0040-like"/>
    <property type="match status" value="1"/>
</dbReference>
<proteinExistence type="predicted"/>
<dbReference type="PANTHER" id="PTHR37308:SF1">
    <property type="entry name" value="POLYPRENYL-PHOSPHATE TRANSPORTER"/>
    <property type="match status" value="1"/>
</dbReference>
<dbReference type="PANTHER" id="PTHR37308">
    <property type="entry name" value="INTEGRAL MEMBRANE PROTEIN"/>
    <property type="match status" value="1"/>
</dbReference>
<reference evidence="2 3" key="1">
    <citation type="submission" date="2016-01" db="EMBL/GenBank/DDBJ databases">
        <authorList>
            <person name="Manzoor S."/>
        </authorList>
    </citation>
    <scope>NUCLEOTIDE SEQUENCE [LARGE SCALE GENOMIC DNA]</scope>
    <source>
        <strain evidence="2">Methanoculleus sp MAB1</strain>
    </source>
</reference>
<dbReference type="GeneID" id="27136901"/>
<dbReference type="EMBL" id="LT158599">
    <property type="protein sequence ID" value="CVK32130.1"/>
    <property type="molecule type" value="Genomic_DNA"/>
</dbReference>
<gene>
    <name evidence="2" type="ORF">MMAB1_0916</name>
</gene>
<feature type="transmembrane region" description="Helical" evidence="1">
    <location>
        <begin position="76"/>
        <end position="100"/>
    </location>
</feature>
<dbReference type="InterPro" id="IPR007163">
    <property type="entry name" value="VCA0040-like"/>
</dbReference>
<evidence type="ECO:0000313" key="2">
    <source>
        <dbReference type="EMBL" id="CVK32130.1"/>
    </source>
</evidence>
<sequence length="301" mass="31792">MTPRPGIREHAGIYLRGLMMGACDIIPGVSGGTIALITGIYERLVGAIGSIDPASAKHLARGDFASFQADLGKIDIPFLVVLLAGIGTAFLVMSGVILSLLTDHAVGTYSFFLGLILASAVVLFLEIRSLRAATLAYLVVGTGAGFLLAGLGHLDVGHSLPVLFLTGMVALCAMILPGISGAYMTLVLNQYEFMLAALRALSLPEIVAYIAGGVTGLLIFTKGLKYLLTTHPEAMLAFLTADARLGKDALGEGVSGRGYADRRLDLLHRRSRHRRRGGVREEALYGQRGLSPGGFNNILPF</sequence>
<dbReference type="KEGG" id="mema:MMAB1_0916"/>
<dbReference type="Proteomes" id="UP000069850">
    <property type="component" value="Chromosome 1"/>
</dbReference>
<protein>
    <submittedName>
        <fullName evidence="2">Membrane protein (Modular protein)</fullName>
    </submittedName>
</protein>
<feature type="transmembrane region" description="Helical" evidence="1">
    <location>
        <begin position="163"/>
        <end position="188"/>
    </location>
</feature>
<dbReference type="RefSeq" id="WP_238320491.1">
    <property type="nucleotide sequence ID" value="NZ_LT158599.1"/>
</dbReference>
<feature type="transmembrane region" description="Helical" evidence="1">
    <location>
        <begin position="200"/>
        <end position="220"/>
    </location>
</feature>